<comment type="caution">
    <text evidence="1">The sequence shown here is derived from an EMBL/GenBank/DDBJ whole genome shotgun (WGS) entry which is preliminary data.</text>
</comment>
<evidence type="ECO:0000313" key="1">
    <source>
        <dbReference type="EMBL" id="GJT36169.1"/>
    </source>
</evidence>
<reference evidence="1" key="2">
    <citation type="submission" date="2022-01" db="EMBL/GenBank/DDBJ databases">
        <authorList>
            <person name="Yamashiro T."/>
            <person name="Shiraishi A."/>
            <person name="Satake H."/>
            <person name="Nakayama K."/>
        </authorList>
    </citation>
    <scope>NUCLEOTIDE SEQUENCE</scope>
</reference>
<protein>
    <submittedName>
        <fullName evidence="1">Uncharacterized protein</fullName>
    </submittedName>
</protein>
<accession>A0ABQ5DB42</accession>
<sequence length="316" mass="35878">MLERGSYIPWTSQLTGSAITRLQDVEDLQGDDLLYYDAEMKLTNMILLSFPNEFTILETRFTNEFDQFVVEPGESLVSVYNRFAQLMNDLERNNMKFPIVSINTKFLRHSCATGSWLKYGKEEVRNSLHVRFGASSTHGFILQKHLFLLCDTSSSVVDYDEEFEQDDVHNHSAIPPFSLLLCWLLAKVITQNFSNQNNHRIRACLNTRNQAVVQGEVIEGMNATNETANVQRIVRTTTPGNTSTGQCYNCGGKENMLVIVQAKGEMLIVPVLKKIHMFMICVALETLARNAYDEAAKQQRFAQKGQTQNETLTSQI</sequence>
<dbReference type="EMBL" id="BQNB010015113">
    <property type="protein sequence ID" value="GJT36169.1"/>
    <property type="molecule type" value="Genomic_DNA"/>
</dbReference>
<reference evidence="1" key="1">
    <citation type="journal article" date="2022" name="Int. J. Mol. Sci.">
        <title>Draft Genome of Tanacetum Coccineum: Genomic Comparison of Closely Related Tanacetum-Family Plants.</title>
        <authorList>
            <person name="Yamashiro T."/>
            <person name="Shiraishi A."/>
            <person name="Nakayama K."/>
            <person name="Satake H."/>
        </authorList>
    </citation>
    <scope>NUCLEOTIDE SEQUENCE</scope>
</reference>
<organism evidence="1 2">
    <name type="scientific">Tanacetum coccineum</name>
    <dbReference type="NCBI Taxonomy" id="301880"/>
    <lineage>
        <taxon>Eukaryota</taxon>
        <taxon>Viridiplantae</taxon>
        <taxon>Streptophyta</taxon>
        <taxon>Embryophyta</taxon>
        <taxon>Tracheophyta</taxon>
        <taxon>Spermatophyta</taxon>
        <taxon>Magnoliopsida</taxon>
        <taxon>eudicotyledons</taxon>
        <taxon>Gunneridae</taxon>
        <taxon>Pentapetalae</taxon>
        <taxon>asterids</taxon>
        <taxon>campanulids</taxon>
        <taxon>Asterales</taxon>
        <taxon>Asteraceae</taxon>
        <taxon>Asteroideae</taxon>
        <taxon>Anthemideae</taxon>
        <taxon>Anthemidinae</taxon>
        <taxon>Tanacetum</taxon>
    </lineage>
</organism>
<name>A0ABQ5DB42_9ASTR</name>
<keyword evidence="2" id="KW-1185">Reference proteome</keyword>
<dbReference type="Proteomes" id="UP001151760">
    <property type="component" value="Unassembled WGS sequence"/>
</dbReference>
<evidence type="ECO:0000313" key="2">
    <source>
        <dbReference type="Proteomes" id="UP001151760"/>
    </source>
</evidence>
<gene>
    <name evidence="1" type="ORF">Tco_0926588</name>
</gene>
<proteinExistence type="predicted"/>